<protein>
    <submittedName>
        <fullName evidence="2">Uncharacterized protein</fullName>
    </submittedName>
</protein>
<dbReference type="EMBL" id="AP029266">
    <property type="protein sequence ID" value="BFG01834.1"/>
    <property type="molecule type" value="Genomic_DNA"/>
</dbReference>
<feature type="region of interest" description="Disordered" evidence="1">
    <location>
        <begin position="10"/>
        <end position="40"/>
    </location>
</feature>
<gene>
    <name evidence="2" type="ORF">DMAD_01489</name>
</gene>
<feature type="compositionally biased region" description="Low complexity" evidence="1">
    <location>
        <begin position="178"/>
        <end position="191"/>
    </location>
</feature>
<sequence length="333" mass="37888">MRDLKQRLFDLLRSGGNNSSGNNNSSNNNNSNGSSNQNGIPHIQHTIQQLPAAQKPKKLHEYTAADCNAAFLRKYHDLSISRGIAGLEQSRERERERNRDREREKDRDRDRDRDRELEWERERERERQLAHGANVIYFNENLSMASKYNVRQFPLTRYPSCPLSSFGLPPSSPATHNGPSHEGAGSAGSSLGEEEEDDTESDRYNFCSDEDQSSNTQTLKIGRHSHDMDMDLDGDVEDDRAESQLDSFCTLCTSTFSYNKCCRFCDNSLCGSKCNSERGSHASRISRNGGYPQAEADHEQQQQQQQQQQLPSQQHRFGGSMRMLSNYQPTALR</sequence>
<organism evidence="2 3">
    <name type="scientific">Drosophila madeirensis</name>
    <name type="common">Fruit fly</name>
    <dbReference type="NCBI Taxonomy" id="30013"/>
    <lineage>
        <taxon>Eukaryota</taxon>
        <taxon>Metazoa</taxon>
        <taxon>Ecdysozoa</taxon>
        <taxon>Arthropoda</taxon>
        <taxon>Hexapoda</taxon>
        <taxon>Insecta</taxon>
        <taxon>Pterygota</taxon>
        <taxon>Neoptera</taxon>
        <taxon>Endopterygota</taxon>
        <taxon>Diptera</taxon>
        <taxon>Brachycera</taxon>
        <taxon>Muscomorpha</taxon>
        <taxon>Ephydroidea</taxon>
        <taxon>Drosophilidae</taxon>
        <taxon>Drosophila</taxon>
        <taxon>Sophophora</taxon>
    </lineage>
</organism>
<feature type="region of interest" description="Disordered" evidence="1">
    <location>
        <begin position="87"/>
        <end position="126"/>
    </location>
</feature>
<feature type="region of interest" description="Disordered" evidence="1">
    <location>
        <begin position="275"/>
        <end position="333"/>
    </location>
</feature>
<feature type="compositionally biased region" description="Polar residues" evidence="1">
    <location>
        <begin position="323"/>
        <end position="333"/>
    </location>
</feature>
<name>A0AAU9G195_DROMD</name>
<feature type="compositionally biased region" description="Low complexity" evidence="1">
    <location>
        <begin position="14"/>
        <end position="39"/>
    </location>
</feature>
<feature type="compositionally biased region" description="Low complexity" evidence="1">
    <location>
        <begin position="301"/>
        <end position="314"/>
    </location>
</feature>
<feature type="region of interest" description="Disordered" evidence="1">
    <location>
        <begin position="169"/>
        <end position="235"/>
    </location>
</feature>
<evidence type="ECO:0000313" key="2">
    <source>
        <dbReference type="EMBL" id="BFG01834.1"/>
    </source>
</evidence>
<dbReference type="AlphaFoldDB" id="A0AAU9G195"/>
<proteinExistence type="predicted"/>
<keyword evidence="3" id="KW-1185">Reference proteome</keyword>
<feature type="compositionally biased region" description="Basic and acidic residues" evidence="1">
    <location>
        <begin position="89"/>
        <end position="126"/>
    </location>
</feature>
<evidence type="ECO:0000313" key="3">
    <source>
        <dbReference type="Proteomes" id="UP001500889"/>
    </source>
</evidence>
<reference evidence="2 3" key="1">
    <citation type="submission" date="2024-02" db="EMBL/GenBank/DDBJ databases">
        <title>A chromosome-level genome assembly of Drosophila madeirensis, a fruit fly species endemic to Madeira island.</title>
        <authorList>
            <person name="Tomihara K."/>
            <person name="Llopart A."/>
            <person name="Yamamoto D."/>
        </authorList>
    </citation>
    <scope>NUCLEOTIDE SEQUENCE [LARGE SCALE GENOMIC DNA]</scope>
    <source>
        <strain evidence="2 3">RF1</strain>
    </source>
</reference>
<evidence type="ECO:0000256" key="1">
    <source>
        <dbReference type="SAM" id="MobiDB-lite"/>
    </source>
</evidence>
<dbReference type="Proteomes" id="UP001500889">
    <property type="component" value="Chromosome A"/>
</dbReference>
<accession>A0AAU9G195</accession>